<evidence type="ECO:0000256" key="1">
    <source>
        <dbReference type="ARBA" id="ARBA00004141"/>
    </source>
</evidence>
<feature type="transmembrane region" description="Helical" evidence="8">
    <location>
        <begin position="171"/>
        <end position="192"/>
    </location>
</feature>
<keyword evidence="3 8" id="KW-0812">Transmembrane</keyword>
<dbReference type="SUPFAM" id="SSF103473">
    <property type="entry name" value="MFS general substrate transporter"/>
    <property type="match status" value="1"/>
</dbReference>
<dbReference type="Gene3D" id="1.20.1250.20">
    <property type="entry name" value="MFS general substrate transporter like domains"/>
    <property type="match status" value="2"/>
</dbReference>
<dbReference type="GO" id="GO:0003677">
    <property type="term" value="F:DNA binding"/>
    <property type="evidence" value="ECO:0007669"/>
    <property type="project" value="InterPro"/>
</dbReference>
<evidence type="ECO:0000313" key="10">
    <source>
        <dbReference type="EMBL" id="KAF4854764.1"/>
    </source>
</evidence>
<dbReference type="Pfam" id="PF04082">
    <property type="entry name" value="Fungal_trans"/>
    <property type="match status" value="1"/>
</dbReference>
<dbReference type="GO" id="GO:0006351">
    <property type="term" value="P:DNA-templated transcription"/>
    <property type="evidence" value="ECO:0007669"/>
    <property type="project" value="InterPro"/>
</dbReference>
<comment type="subcellular location">
    <subcellularLocation>
        <location evidence="1">Membrane</location>
        <topology evidence="1">Multi-pass membrane protein</topology>
    </subcellularLocation>
</comment>
<evidence type="ECO:0000256" key="7">
    <source>
        <dbReference type="SAM" id="MobiDB-lite"/>
    </source>
</evidence>
<dbReference type="InterPro" id="IPR007219">
    <property type="entry name" value="XnlR_reg_dom"/>
</dbReference>
<evidence type="ECO:0000256" key="4">
    <source>
        <dbReference type="ARBA" id="ARBA00022989"/>
    </source>
</evidence>
<dbReference type="Proteomes" id="UP000711996">
    <property type="component" value="Unassembled WGS sequence"/>
</dbReference>
<feature type="transmembrane region" description="Helical" evidence="8">
    <location>
        <begin position="344"/>
        <end position="362"/>
    </location>
</feature>
<accession>A0A9P5EN46</accession>
<evidence type="ECO:0000256" key="5">
    <source>
        <dbReference type="ARBA" id="ARBA00023136"/>
    </source>
</evidence>
<keyword evidence="6" id="KW-0539">Nucleus</keyword>
<feature type="compositionally biased region" description="Basic and acidic residues" evidence="7">
    <location>
        <begin position="1"/>
        <end position="17"/>
    </location>
</feature>
<evidence type="ECO:0000256" key="2">
    <source>
        <dbReference type="ARBA" id="ARBA00022448"/>
    </source>
</evidence>
<evidence type="ECO:0000313" key="11">
    <source>
        <dbReference type="Proteomes" id="UP000711996"/>
    </source>
</evidence>
<dbReference type="Pfam" id="PF07690">
    <property type="entry name" value="MFS_1"/>
    <property type="match status" value="1"/>
</dbReference>
<protein>
    <submittedName>
        <fullName evidence="10">Transporter</fullName>
    </submittedName>
</protein>
<feature type="region of interest" description="Disordered" evidence="7">
    <location>
        <begin position="1"/>
        <end position="23"/>
    </location>
</feature>
<feature type="domain" description="Major facilitator superfamily (MFS) profile" evidence="9">
    <location>
        <begin position="45"/>
        <end position="455"/>
    </location>
</feature>
<sequence>MDPKLDMMAQDKPHPEEAGNALSSSTLIPDSQLEKQVLRKLDLRLAPLFATLYFVAYLDRSNIGNAAVAGLTEDLGLSGSQFSTAVSVFFATYVAFELPVVLAMRKLKPHRAISIMCFGWSVVTIGTAFTKRFGDLVAVRLLLGLCEAGFFPCLSLYITMVYKREEQGLRLAYLFTSVSLAGMFGGLIATAITKIGHSAGLRAWSWLYIIEGLISLLAVTWVWFGLPNDPTRAKFWKPEEREVMLAREAQRQEYLGSQVFEWKEVFNAFKDPKVYSTALIQFFQDIILYGFSTFLPSILRLDLGFTALEAQYLSIPVYFVGGLSFFTAAILGDKWRLRGTSTKFLLGLDVFAVVGYAILLGVANSPGIRYFACYLIAIPLYCGPGLNEIWINNNMAPHYRRATAIGLQQTIGNIAGIVAPQPSEITSPRNSCFQYAPHDDVSQRLMASFFREQYPYNMYIYREYFLRDYDVGTGRYYSDFLLFAICAMGSLATGDPQDIQLFDVFSAQAQQLLYSALDRPDLTSLQALLLLGQCEIGRGRASKGWLFCGMAFRLAHEMGLHLDPNNWNRTSEPDVDREIFRRAYWAAFIVDKQLSLYFGRPPALYLYESDVRNTVRLPYPPDWEGLLDTYIAPGLSVTAFEDGIALVGALIHQAELSKIQHSIITELFENRRSRRHNANTAATVQKIHVSLTKWLASLPGKLYWNQWTVGQVPACVLHLQ</sequence>
<feature type="transmembrane region" description="Helical" evidence="8">
    <location>
        <begin position="368"/>
        <end position="391"/>
    </location>
</feature>
<feature type="transmembrane region" description="Helical" evidence="8">
    <location>
        <begin position="278"/>
        <end position="299"/>
    </location>
</feature>
<feature type="transmembrane region" description="Helical" evidence="8">
    <location>
        <begin position="311"/>
        <end position="332"/>
    </location>
</feature>
<dbReference type="GO" id="GO:0008270">
    <property type="term" value="F:zinc ion binding"/>
    <property type="evidence" value="ECO:0007669"/>
    <property type="project" value="InterPro"/>
</dbReference>
<dbReference type="InterPro" id="IPR011701">
    <property type="entry name" value="MFS"/>
</dbReference>
<keyword evidence="4 8" id="KW-1133">Transmembrane helix</keyword>
<dbReference type="CDD" id="cd17327">
    <property type="entry name" value="MFS_FEN2_like"/>
    <property type="match status" value="1"/>
</dbReference>
<dbReference type="CDD" id="cd12148">
    <property type="entry name" value="fungal_TF_MHR"/>
    <property type="match status" value="1"/>
</dbReference>
<organism evidence="10 11">
    <name type="scientific">Colletotrichum siamense</name>
    <name type="common">Anthracnose fungus</name>
    <dbReference type="NCBI Taxonomy" id="690259"/>
    <lineage>
        <taxon>Eukaryota</taxon>
        <taxon>Fungi</taxon>
        <taxon>Dikarya</taxon>
        <taxon>Ascomycota</taxon>
        <taxon>Pezizomycotina</taxon>
        <taxon>Sordariomycetes</taxon>
        <taxon>Hypocreomycetidae</taxon>
        <taxon>Glomerellales</taxon>
        <taxon>Glomerellaceae</taxon>
        <taxon>Colletotrichum</taxon>
        <taxon>Colletotrichum gloeosporioides species complex</taxon>
    </lineage>
</organism>
<proteinExistence type="predicted"/>
<dbReference type="InterPro" id="IPR020846">
    <property type="entry name" value="MFS_dom"/>
</dbReference>
<feature type="transmembrane region" description="Helical" evidence="8">
    <location>
        <begin position="112"/>
        <end position="130"/>
    </location>
</feature>
<dbReference type="PROSITE" id="PS50850">
    <property type="entry name" value="MFS"/>
    <property type="match status" value="1"/>
</dbReference>
<gene>
    <name evidence="10" type="ORF">CGCSCA2_v009323</name>
</gene>
<dbReference type="PANTHER" id="PTHR43791:SF24">
    <property type="entry name" value="NICOTINIC ACID PLASMA MEMBRANE TRANSPORTER"/>
    <property type="match status" value="1"/>
</dbReference>
<comment type="caution">
    <text evidence="10">The sequence shown here is derived from an EMBL/GenBank/DDBJ whole genome shotgun (WGS) entry which is preliminary data.</text>
</comment>
<feature type="transmembrane region" description="Helical" evidence="8">
    <location>
        <begin position="136"/>
        <end position="159"/>
    </location>
</feature>
<evidence type="ECO:0000259" key="9">
    <source>
        <dbReference type="PROSITE" id="PS50850"/>
    </source>
</evidence>
<evidence type="ECO:0000256" key="3">
    <source>
        <dbReference type="ARBA" id="ARBA00022692"/>
    </source>
</evidence>
<dbReference type="EMBL" id="QPMT01000032">
    <property type="protein sequence ID" value="KAF4854764.1"/>
    <property type="molecule type" value="Genomic_DNA"/>
</dbReference>
<keyword evidence="5 8" id="KW-0472">Membrane</keyword>
<dbReference type="OrthoDB" id="2962993at2759"/>
<reference evidence="10" key="1">
    <citation type="submission" date="2019-06" db="EMBL/GenBank/DDBJ databases">
        <authorList>
            <person name="Gan P."/>
            <person name="Shirasu K."/>
        </authorList>
    </citation>
    <scope>NUCLEOTIDE SEQUENCE [LARGE SCALE GENOMIC DNA]</scope>
    <source>
        <strain evidence="10">CAD2</strain>
    </source>
</reference>
<evidence type="ECO:0000256" key="6">
    <source>
        <dbReference type="ARBA" id="ARBA00023242"/>
    </source>
</evidence>
<dbReference type="GO" id="GO:0016020">
    <property type="term" value="C:membrane"/>
    <property type="evidence" value="ECO:0007669"/>
    <property type="project" value="UniProtKB-SubCell"/>
</dbReference>
<dbReference type="PANTHER" id="PTHR43791">
    <property type="entry name" value="PERMEASE-RELATED"/>
    <property type="match status" value="1"/>
</dbReference>
<dbReference type="InterPro" id="IPR036259">
    <property type="entry name" value="MFS_trans_sf"/>
</dbReference>
<keyword evidence="11" id="KW-1185">Reference proteome</keyword>
<feature type="transmembrane region" description="Helical" evidence="8">
    <location>
        <begin position="204"/>
        <end position="226"/>
    </location>
</feature>
<evidence type="ECO:0000256" key="8">
    <source>
        <dbReference type="SAM" id="Phobius"/>
    </source>
</evidence>
<keyword evidence="2" id="KW-0813">Transport</keyword>
<dbReference type="AlphaFoldDB" id="A0A9P5EN46"/>
<feature type="transmembrane region" description="Helical" evidence="8">
    <location>
        <begin position="78"/>
        <end position="100"/>
    </location>
</feature>
<dbReference type="SMART" id="SM00906">
    <property type="entry name" value="Fungal_trans"/>
    <property type="match status" value="1"/>
</dbReference>
<dbReference type="FunFam" id="1.20.1250.20:FF:000018">
    <property type="entry name" value="MFS transporter permease"/>
    <property type="match status" value="1"/>
</dbReference>
<name>A0A9P5EN46_COLSI</name>
<dbReference type="GO" id="GO:0022857">
    <property type="term" value="F:transmembrane transporter activity"/>
    <property type="evidence" value="ECO:0007669"/>
    <property type="project" value="InterPro"/>
</dbReference>